<dbReference type="EMBL" id="BOVK01000007">
    <property type="protein sequence ID" value="GIQ67789.1"/>
    <property type="molecule type" value="Genomic_DNA"/>
</dbReference>
<gene>
    <name evidence="2" type="ORF">XYCOK13_06130</name>
</gene>
<dbReference type="InterPro" id="IPR036736">
    <property type="entry name" value="ACP-like_sf"/>
</dbReference>
<evidence type="ECO:0000313" key="3">
    <source>
        <dbReference type="Proteomes" id="UP000677918"/>
    </source>
</evidence>
<keyword evidence="3" id="KW-1185">Reference proteome</keyword>
<organism evidence="2 3">
    <name type="scientific">Xylanibacillus composti</name>
    <dbReference type="NCBI Taxonomy" id="1572762"/>
    <lineage>
        <taxon>Bacteria</taxon>
        <taxon>Bacillati</taxon>
        <taxon>Bacillota</taxon>
        <taxon>Bacilli</taxon>
        <taxon>Bacillales</taxon>
        <taxon>Paenibacillaceae</taxon>
        <taxon>Xylanibacillus</taxon>
    </lineage>
</organism>
<evidence type="ECO:0000313" key="2">
    <source>
        <dbReference type="EMBL" id="GIQ67789.1"/>
    </source>
</evidence>
<proteinExistence type="predicted"/>
<dbReference type="Pfam" id="PF00550">
    <property type="entry name" value="PP-binding"/>
    <property type="match status" value="1"/>
</dbReference>
<dbReference type="Proteomes" id="UP000677918">
    <property type="component" value="Unassembled WGS sequence"/>
</dbReference>
<protein>
    <recommendedName>
        <fullName evidence="1">Carrier domain-containing protein</fullName>
    </recommendedName>
</protein>
<feature type="domain" description="Carrier" evidence="1">
    <location>
        <begin position="1"/>
        <end position="78"/>
    </location>
</feature>
<dbReference type="SUPFAM" id="SSF47336">
    <property type="entry name" value="ACP-like"/>
    <property type="match status" value="1"/>
</dbReference>
<dbReference type="Gene3D" id="1.10.1200.10">
    <property type="entry name" value="ACP-like"/>
    <property type="match status" value="1"/>
</dbReference>
<sequence length="80" mass="9249">MSEAFYEAVLDRVRMVVGRTDIELDQRMQEDLLVDSMTFIRLVVDLETTMNVVFRDEDLDIENFPTVRDLGIYLASTSDA</sequence>
<comment type="caution">
    <text evidence="2">The sequence shown here is derived from an EMBL/GenBank/DDBJ whole genome shotgun (WGS) entry which is preliminary data.</text>
</comment>
<dbReference type="InterPro" id="IPR009081">
    <property type="entry name" value="PP-bd_ACP"/>
</dbReference>
<dbReference type="RefSeq" id="WP_213410442.1">
    <property type="nucleotide sequence ID" value="NZ_BOVK01000007.1"/>
</dbReference>
<reference evidence="2" key="1">
    <citation type="submission" date="2021-04" db="EMBL/GenBank/DDBJ databases">
        <title>Draft genome sequence of Xylanibacillus composti strain K13.</title>
        <authorList>
            <person name="Uke A."/>
            <person name="Chhe C."/>
            <person name="Baramee S."/>
            <person name="Kosugi A."/>
        </authorList>
    </citation>
    <scope>NUCLEOTIDE SEQUENCE</scope>
    <source>
        <strain evidence="2">K13</strain>
    </source>
</reference>
<accession>A0A8J4M0S5</accession>
<evidence type="ECO:0000259" key="1">
    <source>
        <dbReference type="PROSITE" id="PS50075"/>
    </source>
</evidence>
<dbReference type="AlphaFoldDB" id="A0A8J4M0S5"/>
<name>A0A8J4M0S5_9BACL</name>
<dbReference type="PROSITE" id="PS50075">
    <property type="entry name" value="CARRIER"/>
    <property type="match status" value="1"/>
</dbReference>